<protein>
    <submittedName>
        <fullName evidence="1">Uncharacterized protein</fullName>
    </submittedName>
</protein>
<proteinExistence type="predicted"/>
<sequence length="36" mass="3837">MASRYIHVHARVHINGGAANLRIDVTVMTTAAGTEC</sequence>
<organism evidence="1">
    <name type="scientific">Zea mays</name>
    <name type="common">Maize</name>
    <dbReference type="NCBI Taxonomy" id="4577"/>
    <lineage>
        <taxon>Eukaryota</taxon>
        <taxon>Viridiplantae</taxon>
        <taxon>Streptophyta</taxon>
        <taxon>Embryophyta</taxon>
        <taxon>Tracheophyta</taxon>
        <taxon>Spermatophyta</taxon>
        <taxon>Magnoliopsida</taxon>
        <taxon>Liliopsida</taxon>
        <taxon>Poales</taxon>
        <taxon>Poaceae</taxon>
        <taxon>PACMAD clade</taxon>
        <taxon>Panicoideae</taxon>
        <taxon>Andropogonodae</taxon>
        <taxon>Andropogoneae</taxon>
        <taxon>Tripsacinae</taxon>
        <taxon>Zea</taxon>
    </lineage>
</organism>
<reference evidence="1" key="1">
    <citation type="submission" date="2015-12" db="EMBL/GenBank/DDBJ databases">
        <title>Update maize B73 reference genome by single molecule sequencing technologies.</title>
        <authorList>
            <consortium name="Maize Genome Sequencing Project"/>
            <person name="Ware D."/>
        </authorList>
    </citation>
    <scope>NUCLEOTIDE SEQUENCE [LARGE SCALE GENOMIC DNA]</scope>
    <source>
        <tissue evidence="1">Seedling</tissue>
    </source>
</reference>
<name>A0A1D6MN57_MAIZE</name>
<accession>A0A1D6MN57</accession>
<dbReference type="EMBL" id="CM007649">
    <property type="protein sequence ID" value="ONM30566.1"/>
    <property type="molecule type" value="Genomic_DNA"/>
</dbReference>
<dbReference type="AlphaFoldDB" id="A0A1D6MN57"/>
<gene>
    <name evidence="1" type="ORF">ZEAMMB73_Zm00001d040117</name>
</gene>
<evidence type="ECO:0000313" key="1">
    <source>
        <dbReference type="EMBL" id="ONM30566.1"/>
    </source>
</evidence>